<evidence type="ECO:0008006" key="4">
    <source>
        <dbReference type="Google" id="ProtNLM"/>
    </source>
</evidence>
<dbReference type="KEGG" id="rhg:EXZ61_17040"/>
<dbReference type="Proteomes" id="UP000317365">
    <property type="component" value="Chromosome"/>
</dbReference>
<dbReference type="AlphaFoldDB" id="A0A515ESX8"/>
<accession>A0A515ESX8</accession>
<keyword evidence="3" id="KW-1185">Reference proteome</keyword>
<evidence type="ECO:0000313" key="2">
    <source>
        <dbReference type="EMBL" id="QDL55738.1"/>
    </source>
</evidence>
<evidence type="ECO:0000256" key="1">
    <source>
        <dbReference type="SAM" id="SignalP"/>
    </source>
</evidence>
<name>A0A515ESX8_9BURK</name>
<reference evidence="3" key="2">
    <citation type="journal article" date="2020" name="Int. J. Syst. Evol. Microbiol.">
        <title>Genomic insights into a novel species Rhodoferax aquaticus sp. nov., isolated from freshwater.</title>
        <authorList>
            <person name="Li T."/>
            <person name="Zhuo Y."/>
            <person name="Jin C.Z."/>
            <person name="Wu X."/>
            <person name="Ko S.R."/>
            <person name="Jin F.J."/>
            <person name="Ahn C.Y."/>
            <person name="Oh H.M."/>
            <person name="Lee H.G."/>
            <person name="Jin L."/>
        </authorList>
    </citation>
    <scope>NUCLEOTIDE SEQUENCE [LARGE SCALE GENOMIC DNA]</scope>
    <source>
        <strain evidence="3">Gr-4</strain>
    </source>
</reference>
<gene>
    <name evidence="2" type="ORF">EXZ61_17040</name>
</gene>
<dbReference type="EMBL" id="CP036282">
    <property type="protein sequence ID" value="QDL55738.1"/>
    <property type="molecule type" value="Genomic_DNA"/>
</dbReference>
<keyword evidence="1" id="KW-0732">Signal</keyword>
<evidence type="ECO:0000313" key="3">
    <source>
        <dbReference type="Proteomes" id="UP000317365"/>
    </source>
</evidence>
<dbReference type="RefSeq" id="WP_142812892.1">
    <property type="nucleotide sequence ID" value="NZ_CP036282.1"/>
</dbReference>
<organism evidence="2 3">
    <name type="scientific">Rhodoferax aquaticus</name>
    <dbReference type="NCBI Taxonomy" id="2527691"/>
    <lineage>
        <taxon>Bacteria</taxon>
        <taxon>Pseudomonadati</taxon>
        <taxon>Pseudomonadota</taxon>
        <taxon>Betaproteobacteria</taxon>
        <taxon>Burkholderiales</taxon>
        <taxon>Comamonadaceae</taxon>
        <taxon>Rhodoferax</taxon>
    </lineage>
</organism>
<protein>
    <recommendedName>
        <fullName evidence="4">Lytic murein transglycosylase</fullName>
    </recommendedName>
</protein>
<reference evidence="3" key="1">
    <citation type="submission" date="2019-02" db="EMBL/GenBank/DDBJ databases">
        <title>Complete genome sequence of Rhodoferax sp. Gr-4.</title>
        <authorList>
            <person name="Jin L."/>
        </authorList>
    </citation>
    <scope>NUCLEOTIDE SEQUENCE [LARGE SCALE GENOMIC DNA]</scope>
    <source>
        <strain evidence="3">Gr-4</strain>
    </source>
</reference>
<feature type="signal peptide" evidence="1">
    <location>
        <begin position="1"/>
        <end position="31"/>
    </location>
</feature>
<sequence>MAQLLVPSPTLKRRTLLAGALGLAGAPWVHAIAAAPELDRTAQQWRVMSRLGYGPTAALVQDLQAATAPRAWALKQLELA</sequence>
<proteinExistence type="predicted"/>
<feature type="chain" id="PRO_5022206155" description="Lytic murein transglycosylase" evidence="1">
    <location>
        <begin position="32"/>
        <end position="80"/>
    </location>
</feature>